<dbReference type="Pfam" id="PF03177">
    <property type="entry name" value="Nucleoporin_C"/>
    <property type="match status" value="1"/>
</dbReference>
<evidence type="ECO:0000313" key="8">
    <source>
        <dbReference type="Proteomes" id="UP000659654"/>
    </source>
</evidence>
<dbReference type="InterPro" id="IPR004870">
    <property type="entry name" value="Nucleoporin_Nup155"/>
</dbReference>
<dbReference type="Pfam" id="PF08801">
    <property type="entry name" value="Nucleoporin_N"/>
    <property type="match status" value="1"/>
</dbReference>
<dbReference type="GO" id="GO:0017056">
    <property type="term" value="F:structural constituent of nuclear pore"/>
    <property type="evidence" value="ECO:0007669"/>
    <property type="project" value="InterPro"/>
</dbReference>
<gene>
    <name evidence="7" type="ORF">BXYJ_LOCUS8272</name>
</gene>
<dbReference type="InterPro" id="IPR042538">
    <property type="entry name" value="Nucleoporin_Nup155_C_3"/>
</dbReference>
<dbReference type="InterPro" id="IPR042537">
    <property type="entry name" value="Nucleoporin_Nup155_C_2"/>
</dbReference>
<dbReference type="Gene3D" id="1.20.58.1780">
    <property type="match status" value="1"/>
</dbReference>
<evidence type="ECO:0000256" key="3">
    <source>
        <dbReference type="ARBA" id="ARBA00022448"/>
    </source>
</evidence>
<evidence type="ECO:0000259" key="6">
    <source>
        <dbReference type="Pfam" id="PF08801"/>
    </source>
</evidence>
<dbReference type="GO" id="GO:0006405">
    <property type="term" value="P:RNA export from nucleus"/>
    <property type="evidence" value="ECO:0007669"/>
    <property type="project" value="TreeGrafter"/>
</dbReference>
<dbReference type="InterPro" id="IPR007187">
    <property type="entry name" value="Nucleoporin_Nup133/Nup155_C"/>
</dbReference>
<dbReference type="SMR" id="A0A7I8XEM3"/>
<proteinExistence type="inferred from homology"/>
<dbReference type="Gene3D" id="1.20.120.1880">
    <property type="entry name" value="Nucleoporin, helical C-terminal domain"/>
    <property type="match status" value="1"/>
</dbReference>
<feature type="domain" description="Nucleoporin Nup133/Nup155-like C-terminal" evidence="5">
    <location>
        <begin position="621"/>
        <end position="1277"/>
    </location>
</feature>
<dbReference type="Gene3D" id="1.25.40.440">
    <property type="entry name" value="Nucleoporin, helical domain, central subdomain"/>
    <property type="match status" value="1"/>
</dbReference>
<dbReference type="PANTHER" id="PTHR10350">
    <property type="entry name" value="NUCLEAR PORE COMPLEX PROTEIN NUP155"/>
    <property type="match status" value="1"/>
</dbReference>
<dbReference type="GO" id="GO:0006606">
    <property type="term" value="P:protein import into nucleus"/>
    <property type="evidence" value="ECO:0007669"/>
    <property type="project" value="TreeGrafter"/>
</dbReference>
<comment type="subcellular location">
    <subcellularLocation>
        <location evidence="1">Nucleus</location>
    </subcellularLocation>
</comment>
<accession>A0A7I8XEM3</accession>
<protein>
    <submittedName>
        <fullName evidence="7">(pine wood nematode) hypothetical protein</fullName>
    </submittedName>
</protein>
<dbReference type="Proteomes" id="UP000582659">
    <property type="component" value="Unassembled WGS sequence"/>
</dbReference>
<keyword evidence="3" id="KW-0813">Transport</keyword>
<dbReference type="PANTHER" id="PTHR10350:SF6">
    <property type="entry name" value="NUCLEAR PORE COMPLEX PROTEIN NUP155"/>
    <property type="match status" value="1"/>
</dbReference>
<sequence>MTELVKIYVENEKADADLVQKLLGTEHERLCSSGSMDSDYQDVSHLGIREFTEIKHTSLPPELKEQLRNLQTNCAFGIFPEIYRAWMIVDSDLFLWNFEFNKDLAYYDHIENTILKVELVNLRPGVFDPRFAQALVVATTGDLYLLGVGFIDESRQETVFGQIDHKNPNLFLVLEEIAKISLDGVVVTDLACTVDGRVFFSADNDVYECDYSKDRWFGSAVQKVNWTRSLFPNPLSIFQTKEKIVQLAVDDTRHILYSLSDHAKIVVYDLGPTGQGFSRAAENSLDRIVKEYQYQISCDTSFVKEFVSISVIPSTRSLHGYLEAITTYGIRIFFTCSEQLLVEKDSNRFAQNSVRPRCLRAIHFRLPTGNPSLLLQNKTNVYFGKTMNDTTIIALSTAREESALFAFSSMNFTYTNRFIESYSKLQAQNAMVWSAARTAEGLALEQCKVRETAIKVATMEEIELVPAIQPPQFSQQHIFPVDKFHIVTSDGILTIGHSAPVEILRHILERNGTESKQLHDWLKIHGNIEVCIQALIIICSDKSTDMNIREPAIRTFFSLGGQPELVSPFIGREQHDPFNPSNTLNFDAFPDQTAPLLASTPRRPPPGQQQLPNAELQLKPSFRHDALYTHFTRIVYFIWGRILCQRRDNEILSHLYLEDLQLIVKHVSLFQNSVEQFALISTARSGGFQIDGEAMERESRSLEKLKNLIGLTREFLNLWIILLEHNFPCIMNGLPADVKEQILKWSFADLLSNCPEKTGVDLISALIKFYFGDEAKTETLNNRLASECPRLFTNEDANILKGIELLHTARTVESLTERERSIKRAMEIMTKHAERADMNMVSALLRDLNYYIGIIDMALARAKRVDPRDYAKIAYRKNLQDLGDMQEAVTKRVGVYSIVVDTLNYLHRIATSDARTNEFPISKAAALIERNEIIDRICHSDDEICQVHLFRWLIENGLEEKVLAEPNETLEHFIYNEIETSGATIYFDMLWQYYKGTEEYAKAAKLLYELATKKARSTNIEKKLEFLSHALICINSAPESQPNVQLKANIRDWLDVARVQLQAQQQLRAEAGHRLDPRVVEETIHELDNNLMTVSDLFELANRFDLPTIKLAVIHCAGHYDTEMIEGIYKSIIHEDLDKVDTEGKDLHVAARALATRLAQLRRQYAAAPTYFPTKFIVQELLQYALNSLSARWFSEVIRGSEITVPELIEICLHVYRVVDPFWRRNHQARKFMVELCSLLSENFLSKSSDYPQDERIIIKEKCLEFAATLLIDLQDSNENTDRLTSVQVRLEELR</sequence>
<dbReference type="InterPro" id="IPR042533">
    <property type="entry name" value="Nucleoporin_Nup155_C_1"/>
</dbReference>
<feature type="domain" description="Nucleoporin Nup133/Nup155-like N-terminal" evidence="6">
    <location>
        <begin position="50"/>
        <end position="396"/>
    </location>
</feature>
<evidence type="ECO:0000256" key="1">
    <source>
        <dbReference type="ARBA" id="ARBA00004123"/>
    </source>
</evidence>
<dbReference type="Proteomes" id="UP000659654">
    <property type="component" value="Unassembled WGS sequence"/>
</dbReference>
<dbReference type="EMBL" id="CAJFDI010000004">
    <property type="protein sequence ID" value="CAD5224894.1"/>
    <property type="molecule type" value="Genomic_DNA"/>
</dbReference>
<dbReference type="GO" id="GO:0044611">
    <property type="term" value="C:nuclear pore inner ring"/>
    <property type="evidence" value="ECO:0007669"/>
    <property type="project" value="TreeGrafter"/>
</dbReference>
<keyword evidence="4" id="KW-0539">Nucleus</keyword>
<comment type="similarity">
    <text evidence="2">Belongs to the non-repetitive/WGA-negative nucleoporin family.</text>
</comment>
<reference evidence="7" key="1">
    <citation type="submission" date="2020-09" db="EMBL/GenBank/DDBJ databases">
        <authorList>
            <person name="Kikuchi T."/>
        </authorList>
    </citation>
    <scope>NUCLEOTIDE SEQUENCE</scope>
    <source>
        <strain evidence="7">Ka4C1</strain>
    </source>
</reference>
<organism evidence="7 8">
    <name type="scientific">Bursaphelenchus xylophilus</name>
    <name type="common">Pinewood nematode worm</name>
    <name type="synonym">Aphelenchoides xylophilus</name>
    <dbReference type="NCBI Taxonomy" id="6326"/>
    <lineage>
        <taxon>Eukaryota</taxon>
        <taxon>Metazoa</taxon>
        <taxon>Ecdysozoa</taxon>
        <taxon>Nematoda</taxon>
        <taxon>Chromadorea</taxon>
        <taxon>Rhabditida</taxon>
        <taxon>Tylenchina</taxon>
        <taxon>Tylenchomorpha</taxon>
        <taxon>Aphelenchoidea</taxon>
        <taxon>Aphelenchoididae</taxon>
        <taxon>Bursaphelenchus</taxon>
    </lineage>
</organism>
<evidence type="ECO:0000256" key="4">
    <source>
        <dbReference type="ARBA" id="ARBA00023242"/>
    </source>
</evidence>
<name>A0A7I8XEM3_BURXY</name>
<dbReference type="OrthoDB" id="338970at2759"/>
<dbReference type="InterPro" id="IPR014908">
    <property type="entry name" value="Nucleoporin_Nup133/Nup155_N"/>
</dbReference>
<keyword evidence="8" id="KW-1185">Reference proteome</keyword>
<evidence type="ECO:0000259" key="5">
    <source>
        <dbReference type="Pfam" id="PF03177"/>
    </source>
</evidence>
<dbReference type="EMBL" id="CAJFCV020000004">
    <property type="protein sequence ID" value="CAG9113853.1"/>
    <property type="molecule type" value="Genomic_DNA"/>
</dbReference>
<dbReference type="GO" id="GO:0036228">
    <property type="term" value="P:protein localization to nuclear inner membrane"/>
    <property type="evidence" value="ECO:0007669"/>
    <property type="project" value="TreeGrafter"/>
</dbReference>
<comment type="caution">
    <text evidence="7">The sequence shown here is derived from an EMBL/GenBank/DDBJ whole genome shotgun (WGS) entry which is preliminary data.</text>
</comment>
<dbReference type="Gene3D" id="1.25.40.450">
    <property type="entry name" value="Nucleoporin, helical domain, N-terminal subdomain"/>
    <property type="match status" value="1"/>
</dbReference>
<dbReference type="GO" id="GO:0000972">
    <property type="term" value="P:transcription-dependent tethering of RNA polymerase II gene DNA at nuclear periphery"/>
    <property type="evidence" value="ECO:0007669"/>
    <property type="project" value="TreeGrafter"/>
</dbReference>
<evidence type="ECO:0000256" key="2">
    <source>
        <dbReference type="ARBA" id="ARBA00007373"/>
    </source>
</evidence>
<evidence type="ECO:0000313" key="7">
    <source>
        <dbReference type="EMBL" id="CAD5224894.1"/>
    </source>
</evidence>